<gene>
    <name evidence="1" type="ORF">FGO68_gene12419</name>
</gene>
<accession>A0A8J8NCW9</accession>
<evidence type="ECO:0000313" key="2">
    <source>
        <dbReference type="Proteomes" id="UP000785679"/>
    </source>
</evidence>
<dbReference type="EMBL" id="RRYP01022033">
    <property type="protein sequence ID" value="TNV72508.1"/>
    <property type="molecule type" value="Genomic_DNA"/>
</dbReference>
<reference evidence="1" key="1">
    <citation type="submission" date="2019-06" db="EMBL/GenBank/DDBJ databases">
        <authorList>
            <person name="Zheng W."/>
        </authorList>
    </citation>
    <scope>NUCLEOTIDE SEQUENCE</scope>
    <source>
        <strain evidence="1">QDHG01</strain>
    </source>
</reference>
<keyword evidence="2" id="KW-1185">Reference proteome</keyword>
<organism evidence="1 2">
    <name type="scientific">Halteria grandinella</name>
    <dbReference type="NCBI Taxonomy" id="5974"/>
    <lineage>
        <taxon>Eukaryota</taxon>
        <taxon>Sar</taxon>
        <taxon>Alveolata</taxon>
        <taxon>Ciliophora</taxon>
        <taxon>Intramacronucleata</taxon>
        <taxon>Spirotrichea</taxon>
        <taxon>Stichotrichia</taxon>
        <taxon>Sporadotrichida</taxon>
        <taxon>Halteriidae</taxon>
        <taxon>Halteria</taxon>
    </lineage>
</organism>
<name>A0A8J8NCW9_HALGN</name>
<sequence length="133" mass="15741">MRLSRDCKIFLRSLSSMERHLRFLLVNIHLREVLIIFKSSIQAWLSQCCCILLSYLSTLIPHLPLRFDLWQHRRVSAKQPSFIVKSYLCKNVGLLRQWVSCESNLPLWCRWKECICPQESELVKRLSVGICVH</sequence>
<protein>
    <submittedName>
        <fullName evidence="1">Uncharacterized protein</fullName>
    </submittedName>
</protein>
<dbReference type="AlphaFoldDB" id="A0A8J8NCW9"/>
<dbReference type="Proteomes" id="UP000785679">
    <property type="component" value="Unassembled WGS sequence"/>
</dbReference>
<evidence type="ECO:0000313" key="1">
    <source>
        <dbReference type="EMBL" id="TNV72508.1"/>
    </source>
</evidence>
<proteinExistence type="predicted"/>
<comment type="caution">
    <text evidence="1">The sequence shown here is derived from an EMBL/GenBank/DDBJ whole genome shotgun (WGS) entry which is preliminary data.</text>
</comment>